<accession>A0A7C0VBC2</accession>
<keyword evidence="4" id="KW-1133">Transmembrane helix</keyword>
<feature type="transmembrane region" description="Helical" evidence="4">
    <location>
        <begin position="95"/>
        <end position="113"/>
    </location>
</feature>
<protein>
    <submittedName>
        <fullName evidence="6">GAF domain-containing protein</fullName>
    </submittedName>
</protein>
<comment type="similarity">
    <text evidence="2">Belongs to the methyl-accepting chemotaxis (MCP) protein family.</text>
</comment>
<dbReference type="InterPro" id="IPR004089">
    <property type="entry name" value="MCPsignal_dom"/>
</dbReference>
<dbReference type="PRINTS" id="PR00260">
    <property type="entry name" value="CHEMTRNSDUCR"/>
</dbReference>
<feature type="transmembrane region" description="Helical" evidence="4">
    <location>
        <begin position="60"/>
        <end position="83"/>
    </location>
</feature>
<proteinExistence type="inferred from homology"/>
<evidence type="ECO:0000313" key="6">
    <source>
        <dbReference type="EMBL" id="HDI83667.1"/>
    </source>
</evidence>
<dbReference type="Pfam" id="PF00015">
    <property type="entry name" value="MCPsignal"/>
    <property type="match status" value="1"/>
</dbReference>
<dbReference type="GO" id="GO:0004888">
    <property type="term" value="F:transmembrane signaling receptor activity"/>
    <property type="evidence" value="ECO:0007669"/>
    <property type="project" value="InterPro"/>
</dbReference>
<keyword evidence="1 3" id="KW-0807">Transducer</keyword>
<keyword evidence="4" id="KW-0472">Membrane</keyword>
<dbReference type="PANTHER" id="PTHR32089:SF112">
    <property type="entry name" value="LYSOZYME-LIKE PROTEIN-RELATED"/>
    <property type="match status" value="1"/>
</dbReference>
<evidence type="ECO:0000256" key="3">
    <source>
        <dbReference type="PROSITE-ProRule" id="PRU00284"/>
    </source>
</evidence>
<dbReference type="InterPro" id="IPR003018">
    <property type="entry name" value="GAF"/>
</dbReference>
<evidence type="ECO:0000256" key="2">
    <source>
        <dbReference type="ARBA" id="ARBA00029447"/>
    </source>
</evidence>
<name>A0A7C0VBC2_UNCW3</name>
<gene>
    <name evidence="6" type="ORF">ENF18_07755</name>
</gene>
<evidence type="ECO:0000256" key="4">
    <source>
        <dbReference type="SAM" id="Phobius"/>
    </source>
</evidence>
<dbReference type="InterPro" id="IPR029016">
    <property type="entry name" value="GAF-like_dom_sf"/>
</dbReference>
<evidence type="ECO:0000259" key="5">
    <source>
        <dbReference type="PROSITE" id="PS50111"/>
    </source>
</evidence>
<keyword evidence="4" id="KW-0812">Transmembrane</keyword>
<evidence type="ECO:0000256" key="1">
    <source>
        <dbReference type="ARBA" id="ARBA00023224"/>
    </source>
</evidence>
<sequence length="535" mass="60503">MRKVFVFLYPIIFLSLLLPLLGKFTPPNPIVLLPVFALLFFRLKPLPLLKFTYLTPTPSLVIMIFILSGGFWGGVISLVTILLTDIIRTRNIETAVINSTAFGSVGLIVNYLVRFHTGVTLSNYFTAHLIYFILVLIVFYTPELVQRSMRPGEFIYLLGYELLYISVSSIILYLFYRSYHLGLIPFLVYLIALVPIIAGLAYIFSMSIEAKRLKILFEIQEEMKSLSVKDTIHLVLKNSKRFIDWTNVNFAALEEEHVRLIYSTSRGFVSDFVTPLDKGVVSRAIMEKKTIIVDDVEKEPDVIVLNKEIKSEMCTPIYFQGKPIGVLDFEHRIPKAFTKYDARMAEFFARQLSNSLKIYLDLAPIVDSIDRLNTGSKEIRGRVDTALNIASNNVEEAKSISENMKRILGELNSVGEEIERLYSILSEISDETDTLSRKIDGLHSGTTEKAQGIDQQREILTQIKDFFDNLKDITTTLKKKSQFFSEIIVSINELADDTGLLALNASIEAQRVGEKGKGFSVIAQEINSLSENVKG</sequence>
<dbReference type="Gene3D" id="1.10.287.950">
    <property type="entry name" value="Methyl-accepting chemotaxis protein"/>
    <property type="match status" value="1"/>
</dbReference>
<dbReference type="AlphaFoldDB" id="A0A7C0VBC2"/>
<feature type="non-terminal residue" evidence="6">
    <location>
        <position position="535"/>
    </location>
</feature>
<feature type="transmembrane region" description="Helical" evidence="4">
    <location>
        <begin position="182"/>
        <end position="204"/>
    </location>
</feature>
<dbReference type="GO" id="GO:0016020">
    <property type="term" value="C:membrane"/>
    <property type="evidence" value="ECO:0007669"/>
    <property type="project" value="InterPro"/>
</dbReference>
<dbReference type="EMBL" id="DQWE01000367">
    <property type="protein sequence ID" value="HDI83667.1"/>
    <property type="molecule type" value="Genomic_DNA"/>
</dbReference>
<dbReference type="PROSITE" id="PS50111">
    <property type="entry name" value="CHEMOTAXIS_TRANSDUC_2"/>
    <property type="match status" value="1"/>
</dbReference>
<dbReference type="SUPFAM" id="SSF58104">
    <property type="entry name" value="Methyl-accepting chemotaxis protein (MCP) signaling domain"/>
    <property type="match status" value="1"/>
</dbReference>
<dbReference type="PANTHER" id="PTHR32089">
    <property type="entry name" value="METHYL-ACCEPTING CHEMOTAXIS PROTEIN MCPB"/>
    <property type="match status" value="1"/>
</dbReference>
<dbReference type="InterPro" id="IPR004090">
    <property type="entry name" value="Chemotax_Me-accpt_rcpt"/>
</dbReference>
<comment type="caution">
    <text evidence="6">The sequence shown here is derived from an EMBL/GenBank/DDBJ whole genome shotgun (WGS) entry which is preliminary data.</text>
</comment>
<dbReference type="Pfam" id="PF13185">
    <property type="entry name" value="GAF_2"/>
    <property type="match status" value="1"/>
</dbReference>
<feature type="transmembrane region" description="Helical" evidence="4">
    <location>
        <begin position="154"/>
        <end position="176"/>
    </location>
</feature>
<dbReference type="GO" id="GO:0007165">
    <property type="term" value="P:signal transduction"/>
    <property type="evidence" value="ECO:0007669"/>
    <property type="project" value="UniProtKB-KW"/>
</dbReference>
<feature type="transmembrane region" description="Helical" evidence="4">
    <location>
        <begin position="6"/>
        <end position="22"/>
    </location>
</feature>
<organism evidence="6">
    <name type="scientific">candidate division WOR-3 bacterium</name>
    <dbReference type="NCBI Taxonomy" id="2052148"/>
    <lineage>
        <taxon>Bacteria</taxon>
        <taxon>Bacteria division WOR-3</taxon>
    </lineage>
</organism>
<dbReference type="Gene3D" id="3.30.450.40">
    <property type="match status" value="1"/>
</dbReference>
<dbReference type="GO" id="GO:0006935">
    <property type="term" value="P:chemotaxis"/>
    <property type="evidence" value="ECO:0007669"/>
    <property type="project" value="InterPro"/>
</dbReference>
<feature type="transmembrane region" description="Helical" evidence="4">
    <location>
        <begin position="125"/>
        <end position="142"/>
    </location>
</feature>
<feature type="domain" description="Methyl-accepting transducer" evidence="5">
    <location>
        <begin position="382"/>
        <end position="535"/>
    </location>
</feature>
<dbReference type="SUPFAM" id="SSF55781">
    <property type="entry name" value="GAF domain-like"/>
    <property type="match status" value="1"/>
</dbReference>
<reference evidence="6" key="1">
    <citation type="journal article" date="2020" name="mSystems">
        <title>Genome- and Community-Level Interaction Insights into Carbon Utilization and Element Cycling Functions of Hydrothermarchaeota in Hydrothermal Sediment.</title>
        <authorList>
            <person name="Zhou Z."/>
            <person name="Liu Y."/>
            <person name="Xu W."/>
            <person name="Pan J."/>
            <person name="Luo Z.H."/>
            <person name="Li M."/>
        </authorList>
    </citation>
    <scope>NUCLEOTIDE SEQUENCE [LARGE SCALE GENOMIC DNA]</scope>
    <source>
        <strain evidence="6">HyVt-102</strain>
    </source>
</reference>
<dbReference type="Proteomes" id="UP000885847">
    <property type="component" value="Unassembled WGS sequence"/>
</dbReference>